<sequence>MVNDASDLRFFVTLSEAGSLAEAARRLDVTPSAVSQHLRQLESRLGLVLVRRSTRRFSLTDEGELFYAGALDLLARLDLLTDNLRARASEVAGNLNLCGPLGFGRHYLAQAVAEFHALHPKLLVSLNLTDVVPAADARGFDLIVHIGDLPDSSRVACPLAPNERFLCASPDYVARRGMPAKPEDLAQHDCLVLRENQEDVTLWRFTRHRRELAVRVPATLCSNDGEVVKQWALLGKGILLRSEWDVADCLREGRLVRLLPEWQLPPANVVALLGRRGATSARVRLFLSFLQARFQPVAPWRAGAQGQRLRVAS</sequence>
<dbReference type="PANTHER" id="PTHR30537">
    <property type="entry name" value="HTH-TYPE TRANSCRIPTIONAL REGULATOR"/>
    <property type="match status" value="1"/>
</dbReference>
<organism evidence="6 7">
    <name type="scientific">Ramlibacter alkalitolerans</name>
    <dbReference type="NCBI Taxonomy" id="2039631"/>
    <lineage>
        <taxon>Bacteria</taxon>
        <taxon>Pseudomonadati</taxon>
        <taxon>Pseudomonadota</taxon>
        <taxon>Betaproteobacteria</taxon>
        <taxon>Burkholderiales</taxon>
        <taxon>Comamonadaceae</taxon>
        <taxon>Ramlibacter</taxon>
    </lineage>
</organism>
<protein>
    <submittedName>
        <fullName evidence="6">LysR family transcriptional regulator</fullName>
    </submittedName>
</protein>
<dbReference type="InterPro" id="IPR036388">
    <property type="entry name" value="WH-like_DNA-bd_sf"/>
</dbReference>
<evidence type="ECO:0000259" key="5">
    <source>
        <dbReference type="PROSITE" id="PS50931"/>
    </source>
</evidence>
<evidence type="ECO:0000256" key="2">
    <source>
        <dbReference type="ARBA" id="ARBA00023015"/>
    </source>
</evidence>
<dbReference type="PROSITE" id="PS50931">
    <property type="entry name" value="HTH_LYSR"/>
    <property type="match status" value="1"/>
</dbReference>
<evidence type="ECO:0000256" key="3">
    <source>
        <dbReference type="ARBA" id="ARBA00023125"/>
    </source>
</evidence>
<dbReference type="Proteomes" id="UP000622707">
    <property type="component" value="Unassembled WGS sequence"/>
</dbReference>
<evidence type="ECO:0000313" key="6">
    <source>
        <dbReference type="EMBL" id="MBL0425306.1"/>
    </source>
</evidence>
<proteinExistence type="inferred from homology"/>
<dbReference type="InterPro" id="IPR000847">
    <property type="entry name" value="LysR_HTH_N"/>
</dbReference>
<dbReference type="InterPro" id="IPR058163">
    <property type="entry name" value="LysR-type_TF_proteobact-type"/>
</dbReference>
<dbReference type="Pfam" id="PF00126">
    <property type="entry name" value="HTH_1"/>
    <property type="match status" value="1"/>
</dbReference>
<dbReference type="InterPro" id="IPR036390">
    <property type="entry name" value="WH_DNA-bd_sf"/>
</dbReference>
<dbReference type="CDD" id="cd08479">
    <property type="entry name" value="PBP2_CrgA_like_9"/>
    <property type="match status" value="1"/>
</dbReference>
<dbReference type="PANTHER" id="PTHR30537:SF5">
    <property type="entry name" value="HTH-TYPE TRANSCRIPTIONAL ACTIVATOR TTDR-RELATED"/>
    <property type="match status" value="1"/>
</dbReference>
<feature type="domain" description="HTH lysR-type" evidence="5">
    <location>
        <begin position="1"/>
        <end position="60"/>
    </location>
</feature>
<keyword evidence="2" id="KW-0805">Transcription regulation</keyword>
<keyword evidence="4" id="KW-0804">Transcription</keyword>
<dbReference type="InterPro" id="IPR011991">
    <property type="entry name" value="ArsR-like_HTH"/>
</dbReference>
<comment type="caution">
    <text evidence="6">The sequence shown here is derived from an EMBL/GenBank/DDBJ whole genome shotgun (WGS) entry which is preliminary data.</text>
</comment>
<gene>
    <name evidence="6" type="ORF">JI746_09305</name>
</gene>
<dbReference type="SUPFAM" id="SSF53850">
    <property type="entry name" value="Periplasmic binding protein-like II"/>
    <property type="match status" value="1"/>
</dbReference>
<keyword evidence="7" id="KW-1185">Reference proteome</keyword>
<evidence type="ECO:0000256" key="4">
    <source>
        <dbReference type="ARBA" id="ARBA00023163"/>
    </source>
</evidence>
<dbReference type="CDD" id="cd00090">
    <property type="entry name" value="HTH_ARSR"/>
    <property type="match status" value="1"/>
</dbReference>
<dbReference type="Gene3D" id="1.10.10.10">
    <property type="entry name" value="Winged helix-like DNA-binding domain superfamily/Winged helix DNA-binding domain"/>
    <property type="match status" value="1"/>
</dbReference>
<reference evidence="6 7" key="1">
    <citation type="journal article" date="2017" name="Int. J. Syst. Evol. Microbiol.">
        <title>Ramlibacter alkalitolerans sp. nov., alkali-tolerant bacterium isolated from soil of ginseng.</title>
        <authorList>
            <person name="Lee D.H."/>
            <person name="Cha C.J."/>
        </authorList>
    </citation>
    <scope>NUCLEOTIDE SEQUENCE [LARGE SCALE GENOMIC DNA]</scope>
    <source>
        <strain evidence="6 7">KACC 19305</strain>
    </source>
</reference>
<accession>A0ABS1JME7</accession>
<dbReference type="RefSeq" id="WP_201688761.1">
    <property type="nucleotide sequence ID" value="NZ_JAEQND010000004.1"/>
</dbReference>
<evidence type="ECO:0000313" key="7">
    <source>
        <dbReference type="Proteomes" id="UP000622707"/>
    </source>
</evidence>
<name>A0ABS1JME7_9BURK</name>
<evidence type="ECO:0000256" key="1">
    <source>
        <dbReference type="ARBA" id="ARBA00009437"/>
    </source>
</evidence>
<comment type="similarity">
    <text evidence="1">Belongs to the LysR transcriptional regulatory family.</text>
</comment>
<dbReference type="Pfam" id="PF03466">
    <property type="entry name" value="LysR_substrate"/>
    <property type="match status" value="1"/>
</dbReference>
<dbReference type="EMBL" id="JAEQND010000004">
    <property type="protein sequence ID" value="MBL0425306.1"/>
    <property type="molecule type" value="Genomic_DNA"/>
</dbReference>
<dbReference type="SUPFAM" id="SSF46785">
    <property type="entry name" value="Winged helix' DNA-binding domain"/>
    <property type="match status" value="1"/>
</dbReference>
<dbReference type="Gene3D" id="3.40.190.290">
    <property type="match status" value="1"/>
</dbReference>
<dbReference type="InterPro" id="IPR005119">
    <property type="entry name" value="LysR_subst-bd"/>
</dbReference>
<keyword evidence="3" id="KW-0238">DNA-binding</keyword>